<evidence type="ECO:0000313" key="4">
    <source>
        <dbReference type="Proteomes" id="UP000190037"/>
    </source>
</evidence>
<dbReference type="RefSeq" id="WP_078982087.1">
    <property type="nucleotide sequence ID" value="NZ_MWQN01000004.1"/>
</dbReference>
<dbReference type="Gene3D" id="2.30.30.40">
    <property type="entry name" value="SH3 Domains"/>
    <property type="match status" value="1"/>
</dbReference>
<reference evidence="3 4" key="1">
    <citation type="submission" date="2017-03" db="EMBL/GenBank/DDBJ databases">
        <title>Draft genome sequence of Streptomyces scabrisporus NF3, endophyte isolated from Amphipterygium adstringens.</title>
        <authorList>
            <person name="Vazquez M."/>
            <person name="Ceapa C.D."/>
            <person name="Rodriguez Luna D."/>
            <person name="Sanchez Esquivel S."/>
        </authorList>
    </citation>
    <scope>NUCLEOTIDE SEQUENCE [LARGE SCALE GENOMIC DNA]</scope>
    <source>
        <strain evidence="3 4">NF3</strain>
    </source>
</reference>
<feature type="domain" description="SH3b" evidence="2">
    <location>
        <begin position="40"/>
        <end position="111"/>
    </location>
</feature>
<dbReference type="EMBL" id="MWQN01000004">
    <property type="protein sequence ID" value="OPC77330.1"/>
    <property type="molecule type" value="Genomic_DNA"/>
</dbReference>
<dbReference type="Proteomes" id="UP000190037">
    <property type="component" value="Unassembled WGS sequence"/>
</dbReference>
<evidence type="ECO:0000259" key="2">
    <source>
        <dbReference type="PROSITE" id="PS51781"/>
    </source>
</evidence>
<feature type="signal peptide" evidence="1">
    <location>
        <begin position="1"/>
        <end position="28"/>
    </location>
</feature>
<comment type="caution">
    <text evidence="3">The sequence shown here is derived from an EMBL/GenBank/DDBJ whole genome shotgun (WGS) entry which is preliminary data.</text>
</comment>
<feature type="chain" id="PRO_5012572003" description="SH3b domain-containing protein" evidence="1">
    <location>
        <begin position="29"/>
        <end position="111"/>
    </location>
</feature>
<name>A0A1T3NKS9_9ACTN</name>
<sequence>MGRSAAAVLASVSLFAGVGVALAPSASAASNPGCYRDLRDHTAKVTGNNVSLRKGKGTWTPILRVLQKGAKVTVYCQGVVYRDGDAEASEWYYVKHQASGIKGWVSIKYVR</sequence>
<keyword evidence="1" id="KW-0732">Signal</keyword>
<dbReference type="InterPro" id="IPR003646">
    <property type="entry name" value="SH3-like_bac-type"/>
</dbReference>
<protein>
    <recommendedName>
        <fullName evidence="2">SH3b domain-containing protein</fullName>
    </recommendedName>
</protein>
<evidence type="ECO:0000256" key="1">
    <source>
        <dbReference type="SAM" id="SignalP"/>
    </source>
</evidence>
<evidence type="ECO:0000313" key="3">
    <source>
        <dbReference type="EMBL" id="OPC77330.1"/>
    </source>
</evidence>
<dbReference type="AlphaFoldDB" id="A0A1T3NKS9"/>
<proteinExistence type="predicted"/>
<keyword evidence="4" id="KW-1185">Reference proteome</keyword>
<gene>
    <name evidence="3" type="ORF">B4N89_43200</name>
</gene>
<organism evidence="3 4">
    <name type="scientific">Embleya scabrispora</name>
    <dbReference type="NCBI Taxonomy" id="159449"/>
    <lineage>
        <taxon>Bacteria</taxon>
        <taxon>Bacillati</taxon>
        <taxon>Actinomycetota</taxon>
        <taxon>Actinomycetes</taxon>
        <taxon>Kitasatosporales</taxon>
        <taxon>Streptomycetaceae</taxon>
        <taxon>Embleya</taxon>
    </lineage>
</organism>
<dbReference type="Pfam" id="PF08239">
    <property type="entry name" value="SH3_3"/>
    <property type="match status" value="1"/>
</dbReference>
<accession>A0A1T3NKS9</accession>
<dbReference type="STRING" id="159449.B4N89_43200"/>
<dbReference type="PROSITE" id="PS51781">
    <property type="entry name" value="SH3B"/>
    <property type="match status" value="1"/>
</dbReference>